<evidence type="ECO:0000313" key="3">
    <source>
        <dbReference type="EMBL" id="KAK5811839.1"/>
    </source>
</evidence>
<dbReference type="Pfam" id="PF13952">
    <property type="entry name" value="DUF4216"/>
    <property type="match status" value="1"/>
</dbReference>
<dbReference type="PANTHER" id="PTHR48258:SF15">
    <property type="entry name" value="OS02G0543900 PROTEIN"/>
    <property type="match status" value="1"/>
</dbReference>
<protein>
    <recommendedName>
        <fullName evidence="2">DUF4216 domain-containing protein</fullName>
    </recommendedName>
</protein>
<feature type="domain" description="DUF4216" evidence="2">
    <location>
        <begin position="192"/>
        <end position="268"/>
    </location>
</feature>
<feature type="coiled-coil region" evidence="1">
    <location>
        <begin position="543"/>
        <end position="624"/>
    </location>
</feature>
<keyword evidence="1" id="KW-0175">Coiled coil</keyword>
<organism evidence="3 4">
    <name type="scientific">Gossypium arboreum</name>
    <name type="common">Tree cotton</name>
    <name type="synonym">Gossypium nanking</name>
    <dbReference type="NCBI Taxonomy" id="29729"/>
    <lineage>
        <taxon>Eukaryota</taxon>
        <taxon>Viridiplantae</taxon>
        <taxon>Streptophyta</taxon>
        <taxon>Embryophyta</taxon>
        <taxon>Tracheophyta</taxon>
        <taxon>Spermatophyta</taxon>
        <taxon>Magnoliopsida</taxon>
        <taxon>eudicotyledons</taxon>
        <taxon>Gunneridae</taxon>
        <taxon>Pentapetalae</taxon>
        <taxon>rosids</taxon>
        <taxon>malvids</taxon>
        <taxon>Malvales</taxon>
        <taxon>Malvaceae</taxon>
        <taxon>Malvoideae</taxon>
        <taxon>Gossypium</taxon>
    </lineage>
</organism>
<evidence type="ECO:0000256" key="1">
    <source>
        <dbReference type="SAM" id="Coils"/>
    </source>
</evidence>
<accession>A0ABR0P2L9</accession>
<comment type="caution">
    <text evidence="3">The sequence shown here is derived from an EMBL/GenBank/DDBJ whole genome shotgun (WGS) entry which is preliminary data.</text>
</comment>
<name>A0ABR0P2L9_GOSAR</name>
<dbReference type="InterPro" id="IPR025312">
    <property type="entry name" value="DUF4216"/>
</dbReference>
<sequence>MTFCSRYLEDAETRLNRPSRNAGLNDNDLAETYLFQSYGEPIGKVEIVELDDISWIQAHRYVLFNHDSIEPLRNEYKQILRSRARSRRLQHREINKLFTESFHEWLSQTVWSGKDVNDEVKWLSQGPNRVIKRYSAFLINGYRFHTKYRERMRRTQNCGVVVNSSITSYASARDSNPVEGNVEYYGLLTDIIELDYYGRWKVILFRCDWADVNTGRRIKKDQFGFTMVNFSRLIHTGQQLMDEPYVFSSQVKQVFYSKDPTDEGWYVVLRNTPRDLFDMGNGSRNDIVERSETLPFPEQNLDENIPIYHFTAESGGTRRARGRTLLRDLYDLDPVERVKVSRNTHGQPVGSEARLLAGYLGILARNANMLPINYESWHHMPDSNKNQALANIKERFALEVSDDYIKKALGKRWRDNKSTLKKQYFKKDISLEEKLRNVPPGMLRTVSELELAAGKNKNSRTRQGREEVKSGQKVGCLQLFEITHRKKDGSPMTSEAGEIMNIDNRIITEVLGPERYGRVRFQGFGVTPTQYFGSGSQQYMPSGSQAQAEVQRLRDQIAQMQANTVEQIAEVQRKYEELQQQLRAEAAEREAATAAREAEARAMVAEQSKKNDDLQLQLQQMMHMFQQSQKPPS</sequence>
<gene>
    <name evidence="3" type="ORF">PVK06_027212</name>
</gene>
<reference evidence="3 4" key="1">
    <citation type="submission" date="2023-03" db="EMBL/GenBank/DDBJ databases">
        <title>WGS of Gossypium arboreum.</title>
        <authorList>
            <person name="Yu D."/>
        </authorList>
    </citation>
    <scope>NUCLEOTIDE SEQUENCE [LARGE SCALE GENOMIC DNA]</scope>
    <source>
        <tissue evidence="3">Leaf</tissue>
    </source>
</reference>
<dbReference type="PANTHER" id="PTHR48258">
    <property type="entry name" value="DUF4218 DOMAIN-CONTAINING PROTEIN-RELATED"/>
    <property type="match status" value="1"/>
</dbReference>
<dbReference type="EMBL" id="JARKNE010000008">
    <property type="protein sequence ID" value="KAK5811839.1"/>
    <property type="molecule type" value="Genomic_DNA"/>
</dbReference>
<proteinExistence type="predicted"/>
<dbReference type="Proteomes" id="UP001358586">
    <property type="component" value="Chromosome 8"/>
</dbReference>
<evidence type="ECO:0000313" key="4">
    <source>
        <dbReference type="Proteomes" id="UP001358586"/>
    </source>
</evidence>
<keyword evidence="4" id="KW-1185">Reference proteome</keyword>
<evidence type="ECO:0000259" key="2">
    <source>
        <dbReference type="Pfam" id="PF13952"/>
    </source>
</evidence>